<feature type="domain" description="Transcription regulator PadR N-terminal" evidence="1">
    <location>
        <begin position="8"/>
        <end position="81"/>
    </location>
</feature>
<dbReference type="EMBL" id="UPPP01000072">
    <property type="protein sequence ID" value="VBB07263.1"/>
    <property type="molecule type" value="Genomic_DNA"/>
</dbReference>
<dbReference type="RefSeq" id="WP_122628197.1">
    <property type="nucleotide sequence ID" value="NZ_UPPP01000072.1"/>
</dbReference>
<proteinExistence type="predicted"/>
<sequence>MNTLEYAILGLIDKQKVTGYDLTKIFNDSIADFWSANQSQIYPELKKLVQAGLIQYKVVIQGEVLEKKLYSITQKGKEVLKQWVLEEEPPLPQNKDIFKLRIYFAEHLSNEELLRKFKDRQEECNHLLKRYRKKVAEYQDVQIPPEKLGDFILLKGAIRQLESQITWIDESLTYITNYK</sequence>
<evidence type="ECO:0000313" key="4">
    <source>
        <dbReference type="Proteomes" id="UP000277811"/>
    </source>
</evidence>
<dbReference type="Gene3D" id="1.10.10.10">
    <property type="entry name" value="Winged helix-like DNA-binding domain superfamily/Winged helix DNA-binding domain"/>
    <property type="match status" value="1"/>
</dbReference>
<protein>
    <submittedName>
        <fullName evidence="3">Transcription regulator padr n-terminal</fullName>
    </submittedName>
</protein>
<feature type="domain" description="Transcription regulator PadR C-terminal" evidence="2">
    <location>
        <begin position="95"/>
        <end position="174"/>
    </location>
</feature>
<accession>A0A498RAW0</accession>
<evidence type="ECO:0000259" key="2">
    <source>
        <dbReference type="Pfam" id="PF10400"/>
    </source>
</evidence>
<organism evidence="3 4">
    <name type="scientific">Lucifera butyrica</name>
    <dbReference type="NCBI Taxonomy" id="1351585"/>
    <lineage>
        <taxon>Bacteria</taxon>
        <taxon>Bacillati</taxon>
        <taxon>Bacillota</taxon>
        <taxon>Negativicutes</taxon>
        <taxon>Veillonellales</taxon>
        <taxon>Veillonellaceae</taxon>
        <taxon>Lucifera</taxon>
    </lineage>
</organism>
<dbReference type="SUPFAM" id="SSF46785">
    <property type="entry name" value="Winged helix' DNA-binding domain"/>
    <property type="match status" value="1"/>
</dbReference>
<dbReference type="InterPro" id="IPR036390">
    <property type="entry name" value="WH_DNA-bd_sf"/>
</dbReference>
<dbReference type="InterPro" id="IPR018309">
    <property type="entry name" value="Tscrpt_reg_PadR_C"/>
</dbReference>
<dbReference type="Gene3D" id="6.10.140.190">
    <property type="match status" value="1"/>
</dbReference>
<dbReference type="InterPro" id="IPR005149">
    <property type="entry name" value="Tscrpt_reg_PadR_N"/>
</dbReference>
<evidence type="ECO:0000259" key="1">
    <source>
        <dbReference type="Pfam" id="PF03551"/>
    </source>
</evidence>
<dbReference type="AlphaFoldDB" id="A0A498RAW0"/>
<dbReference type="Proteomes" id="UP000277811">
    <property type="component" value="Unassembled WGS sequence"/>
</dbReference>
<evidence type="ECO:0000313" key="3">
    <source>
        <dbReference type="EMBL" id="VBB07263.1"/>
    </source>
</evidence>
<gene>
    <name evidence="3" type="ORF">LUCI_2507</name>
</gene>
<name>A0A498RAW0_9FIRM</name>
<dbReference type="OrthoDB" id="8595425at2"/>
<dbReference type="InterPro" id="IPR036388">
    <property type="entry name" value="WH-like_DNA-bd_sf"/>
</dbReference>
<dbReference type="PANTHER" id="PTHR43252:SF6">
    <property type="entry name" value="NEGATIVE TRANSCRIPTION REGULATOR PADR"/>
    <property type="match status" value="1"/>
</dbReference>
<dbReference type="PANTHER" id="PTHR43252">
    <property type="entry name" value="TRANSCRIPTIONAL REGULATOR YQJI"/>
    <property type="match status" value="1"/>
</dbReference>
<dbReference type="Pfam" id="PF10400">
    <property type="entry name" value="Vir_act_alpha_C"/>
    <property type="match status" value="1"/>
</dbReference>
<dbReference type="Pfam" id="PF03551">
    <property type="entry name" value="PadR"/>
    <property type="match status" value="1"/>
</dbReference>
<reference evidence="3 4" key="1">
    <citation type="submission" date="2018-06" db="EMBL/GenBank/DDBJ databases">
        <authorList>
            <person name="Strepis N."/>
        </authorList>
    </citation>
    <scope>NUCLEOTIDE SEQUENCE [LARGE SCALE GENOMIC DNA]</scope>
    <source>
        <strain evidence="3">LUCI</strain>
    </source>
</reference>
<keyword evidence="4" id="KW-1185">Reference proteome</keyword>